<evidence type="ECO:0000313" key="2">
    <source>
        <dbReference type="EMBL" id="GAG57509.1"/>
    </source>
</evidence>
<keyword evidence="1" id="KW-1133">Transmembrane helix</keyword>
<dbReference type="Gene3D" id="2.60.120.200">
    <property type="match status" value="1"/>
</dbReference>
<gene>
    <name evidence="2" type="ORF">S01H4_19587</name>
</gene>
<feature type="non-terminal residue" evidence="2">
    <location>
        <position position="396"/>
    </location>
</feature>
<feature type="transmembrane region" description="Helical" evidence="1">
    <location>
        <begin position="7"/>
        <end position="26"/>
    </location>
</feature>
<evidence type="ECO:0000256" key="1">
    <source>
        <dbReference type="SAM" id="Phobius"/>
    </source>
</evidence>
<comment type="caution">
    <text evidence="2">The sequence shown here is derived from an EMBL/GenBank/DDBJ whole genome shotgun (WGS) entry which is preliminary data.</text>
</comment>
<keyword evidence="1" id="KW-0812">Transmembrane</keyword>
<dbReference type="SUPFAM" id="SSF49899">
    <property type="entry name" value="Concanavalin A-like lectins/glucanases"/>
    <property type="match status" value="1"/>
</dbReference>
<dbReference type="AlphaFoldDB" id="X0YMK1"/>
<sequence>TKTEIKSALILLMILIPTSLYTMVILNQGSFVDNDITISDRDIINRDMVDQDNFSPKSSDTFHQNEKYDLSVWWNKTYRFRIGFILEETEGIDRYQPIEMYFTFRENEHYENTERLVSFNATGNDEWSDPIPLQVWNITKYSATNFIESCTITFIANITASANKTYFLHYNENMDEIEQIDYATNFSSELLGGTLTVSVGTEYQVVLEQGLASTQLIRQGLDFHLDDSLAPEKQLSDPSLKFLAHLENSASDSTGNTPDGVLYGDPQYVNGIVQYGLDFDGNDFVSYANGLEDPGDPFDGLSTEFTVCVWINPSALSGGATNHQTENVILAKASDPYNDNFEIGVNNEGNIHVYLDTETRDTYADFGPAGTITTTGGWYFVVFRYQQGTAEVRIQD</sequence>
<feature type="non-terminal residue" evidence="2">
    <location>
        <position position="1"/>
    </location>
</feature>
<dbReference type="Pfam" id="PF13385">
    <property type="entry name" value="Laminin_G_3"/>
    <property type="match status" value="1"/>
</dbReference>
<proteinExistence type="predicted"/>
<keyword evidence="1" id="KW-0472">Membrane</keyword>
<organism evidence="2">
    <name type="scientific">marine sediment metagenome</name>
    <dbReference type="NCBI Taxonomy" id="412755"/>
    <lineage>
        <taxon>unclassified sequences</taxon>
        <taxon>metagenomes</taxon>
        <taxon>ecological metagenomes</taxon>
    </lineage>
</organism>
<protein>
    <submittedName>
        <fullName evidence="2">Uncharacterized protein</fullName>
    </submittedName>
</protein>
<reference evidence="2" key="1">
    <citation type="journal article" date="2014" name="Front. Microbiol.">
        <title>High frequency of phylogenetically diverse reductive dehalogenase-homologous genes in deep subseafloor sedimentary metagenomes.</title>
        <authorList>
            <person name="Kawai M."/>
            <person name="Futagami T."/>
            <person name="Toyoda A."/>
            <person name="Takaki Y."/>
            <person name="Nishi S."/>
            <person name="Hori S."/>
            <person name="Arai W."/>
            <person name="Tsubouchi T."/>
            <person name="Morono Y."/>
            <person name="Uchiyama I."/>
            <person name="Ito T."/>
            <person name="Fujiyama A."/>
            <person name="Inagaki F."/>
            <person name="Takami H."/>
        </authorList>
    </citation>
    <scope>NUCLEOTIDE SEQUENCE</scope>
    <source>
        <strain evidence="2">Expedition CK06-06</strain>
    </source>
</reference>
<dbReference type="InterPro" id="IPR013320">
    <property type="entry name" value="ConA-like_dom_sf"/>
</dbReference>
<accession>X0YMK1</accession>
<dbReference type="EMBL" id="BART01008744">
    <property type="protein sequence ID" value="GAG57509.1"/>
    <property type="molecule type" value="Genomic_DNA"/>
</dbReference>
<name>X0YMK1_9ZZZZ</name>